<dbReference type="OrthoDB" id="10667705at2759"/>
<protein>
    <submittedName>
        <fullName evidence="1">Uncharacterized protein</fullName>
    </submittedName>
</protein>
<gene>
    <name evidence="1" type="ORF">M409DRAFT_53706</name>
</gene>
<evidence type="ECO:0000313" key="2">
    <source>
        <dbReference type="Proteomes" id="UP000799537"/>
    </source>
</evidence>
<accession>A0A6A6CPC7</accession>
<dbReference type="GeneID" id="54565718"/>
<organism evidence="1 2">
    <name type="scientific">Zasmidium cellare ATCC 36951</name>
    <dbReference type="NCBI Taxonomy" id="1080233"/>
    <lineage>
        <taxon>Eukaryota</taxon>
        <taxon>Fungi</taxon>
        <taxon>Dikarya</taxon>
        <taxon>Ascomycota</taxon>
        <taxon>Pezizomycotina</taxon>
        <taxon>Dothideomycetes</taxon>
        <taxon>Dothideomycetidae</taxon>
        <taxon>Mycosphaerellales</taxon>
        <taxon>Mycosphaerellaceae</taxon>
        <taxon>Zasmidium</taxon>
    </lineage>
</organism>
<proteinExistence type="predicted"/>
<keyword evidence="2" id="KW-1185">Reference proteome</keyword>
<dbReference type="RefSeq" id="XP_033668621.1">
    <property type="nucleotide sequence ID" value="XM_033812446.1"/>
</dbReference>
<dbReference type="Proteomes" id="UP000799537">
    <property type="component" value="Unassembled WGS sequence"/>
</dbReference>
<sequence>MASNLMPAANADRPRVLRSKFQFIPTPLITVGHLRIPINDSDAPVPAVKPASLIFPTQAPQTPKTWDDPSVAKGVNLLFFLNGRVDDNDLRLLTGQLPNVNFRAVKSGYFTRYRSNLQNTMWGTGASSWLMCFISSEAQLENMKVHTFNLWREGHLLKIRTAHQTDADYAEACAQATECHKLATRLVANALAMYTNEIVALRSEGKSPFRFKERRSNATLRKTFVEEECTRLHAVVDELTDWPQKEFELPAAGVTSEDQLPEERLAIGMRSPTLRSAFWRSKATRKVINSYCRAHAAHIQIGQMNSTTSPRWARKIIIQFAFNCDVAYFFIIMPRLETERLKHVENRHLRINATFETQDVGYLAHMKNFTQVYVAHGYDAGLGLPTMDEILVESEDTMGTAGDGA</sequence>
<dbReference type="AlphaFoldDB" id="A0A6A6CPC7"/>
<reference evidence="1" key="1">
    <citation type="journal article" date="2020" name="Stud. Mycol.">
        <title>101 Dothideomycetes genomes: a test case for predicting lifestyles and emergence of pathogens.</title>
        <authorList>
            <person name="Haridas S."/>
            <person name="Albert R."/>
            <person name="Binder M."/>
            <person name="Bloem J."/>
            <person name="Labutti K."/>
            <person name="Salamov A."/>
            <person name="Andreopoulos B."/>
            <person name="Baker S."/>
            <person name="Barry K."/>
            <person name="Bills G."/>
            <person name="Bluhm B."/>
            <person name="Cannon C."/>
            <person name="Castanera R."/>
            <person name="Culley D."/>
            <person name="Daum C."/>
            <person name="Ezra D."/>
            <person name="Gonzalez J."/>
            <person name="Henrissat B."/>
            <person name="Kuo A."/>
            <person name="Liang C."/>
            <person name="Lipzen A."/>
            <person name="Lutzoni F."/>
            <person name="Magnuson J."/>
            <person name="Mondo S."/>
            <person name="Nolan M."/>
            <person name="Ohm R."/>
            <person name="Pangilinan J."/>
            <person name="Park H.-J."/>
            <person name="Ramirez L."/>
            <person name="Alfaro M."/>
            <person name="Sun H."/>
            <person name="Tritt A."/>
            <person name="Yoshinaga Y."/>
            <person name="Zwiers L.-H."/>
            <person name="Turgeon B."/>
            <person name="Goodwin S."/>
            <person name="Spatafora J."/>
            <person name="Crous P."/>
            <person name="Grigoriev I."/>
        </authorList>
    </citation>
    <scope>NUCLEOTIDE SEQUENCE</scope>
    <source>
        <strain evidence="1">ATCC 36951</strain>
    </source>
</reference>
<dbReference type="EMBL" id="ML993592">
    <property type="protein sequence ID" value="KAF2167732.1"/>
    <property type="molecule type" value="Genomic_DNA"/>
</dbReference>
<evidence type="ECO:0000313" key="1">
    <source>
        <dbReference type="EMBL" id="KAF2167732.1"/>
    </source>
</evidence>
<name>A0A6A6CPC7_ZASCE</name>